<keyword evidence="1" id="KW-0472">Membrane</keyword>
<dbReference type="EMBL" id="JBHUGS010000001">
    <property type="protein sequence ID" value="MFD1949160.1"/>
    <property type="molecule type" value="Genomic_DNA"/>
</dbReference>
<sequence length="101" mass="10763">MRARPAWLPMTALATLAVWVPALCLAVSLLLASVTGCAANEAGTVVCMRAGIDIAVPISMLGIMGWAMLPMIPFMAGSVLFWVGYVLIVVGRWGFSRLRRG</sequence>
<evidence type="ECO:0000256" key="1">
    <source>
        <dbReference type="SAM" id="Phobius"/>
    </source>
</evidence>
<proteinExistence type="predicted"/>
<gene>
    <name evidence="2" type="ORF">ACFSGX_00090</name>
</gene>
<organism evidence="2 3">
    <name type="scientific">Sphingomonas arantia</name>
    <dbReference type="NCBI Taxonomy" id="1460676"/>
    <lineage>
        <taxon>Bacteria</taxon>
        <taxon>Pseudomonadati</taxon>
        <taxon>Pseudomonadota</taxon>
        <taxon>Alphaproteobacteria</taxon>
        <taxon>Sphingomonadales</taxon>
        <taxon>Sphingomonadaceae</taxon>
        <taxon>Sphingomonas</taxon>
    </lineage>
</organism>
<reference evidence="3" key="1">
    <citation type="journal article" date="2019" name="Int. J. Syst. Evol. Microbiol.">
        <title>The Global Catalogue of Microorganisms (GCM) 10K type strain sequencing project: providing services to taxonomists for standard genome sequencing and annotation.</title>
        <authorList>
            <consortium name="The Broad Institute Genomics Platform"/>
            <consortium name="The Broad Institute Genome Sequencing Center for Infectious Disease"/>
            <person name="Wu L."/>
            <person name="Ma J."/>
        </authorList>
    </citation>
    <scope>NUCLEOTIDE SEQUENCE [LARGE SCALE GENOMIC DNA]</scope>
    <source>
        <strain evidence="3">CGMCC 1.12702</strain>
    </source>
</reference>
<protein>
    <submittedName>
        <fullName evidence="2">Uncharacterized protein</fullName>
    </submittedName>
</protein>
<name>A0ABW4TR81_9SPHN</name>
<comment type="caution">
    <text evidence="2">The sequence shown here is derived from an EMBL/GenBank/DDBJ whole genome shotgun (WGS) entry which is preliminary data.</text>
</comment>
<evidence type="ECO:0000313" key="2">
    <source>
        <dbReference type="EMBL" id="MFD1949160.1"/>
    </source>
</evidence>
<accession>A0ABW4TR81</accession>
<keyword evidence="1" id="KW-0812">Transmembrane</keyword>
<dbReference type="Proteomes" id="UP001597400">
    <property type="component" value="Unassembled WGS sequence"/>
</dbReference>
<keyword evidence="1" id="KW-1133">Transmembrane helix</keyword>
<evidence type="ECO:0000313" key="3">
    <source>
        <dbReference type="Proteomes" id="UP001597400"/>
    </source>
</evidence>
<feature type="transmembrane region" description="Helical" evidence="1">
    <location>
        <begin position="63"/>
        <end position="90"/>
    </location>
</feature>
<keyword evidence="3" id="KW-1185">Reference proteome</keyword>